<accession>A0ABQ5KU74</accession>
<dbReference type="InterPro" id="IPR001611">
    <property type="entry name" value="Leu-rich_rpt"/>
</dbReference>
<gene>
    <name evidence="5" type="ORF">ADUPG1_008386</name>
</gene>
<dbReference type="EMBL" id="BQXS01010936">
    <property type="protein sequence ID" value="GKT35173.1"/>
    <property type="molecule type" value="Genomic_DNA"/>
</dbReference>
<evidence type="ECO:0000256" key="3">
    <source>
        <dbReference type="ARBA" id="ARBA00025777"/>
    </source>
</evidence>
<evidence type="ECO:0000313" key="6">
    <source>
        <dbReference type="Proteomes" id="UP001057375"/>
    </source>
</evidence>
<dbReference type="Proteomes" id="UP001057375">
    <property type="component" value="Unassembled WGS sequence"/>
</dbReference>
<name>A0ABQ5KU74_9EUKA</name>
<feature type="region of interest" description="Disordered" evidence="4">
    <location>
        <begin position="121"/>
        <end position="169"/>
    </location>
</feature>
<feature type="compositionally biased region" description="Basic and acidic residues" evidence="4">
    <location>
        <begin position="460"/>
        <end position="469"/>
    </location>
</feature>
<comment type="similarity">
    <text evidence="3">Belongs to the ANP32 family.</text>
</comment>
<sequence>MPKKKKEKVLEDDLLFNCLDGMVSKGSGKMAFTVLHGPKLKVTNITPISELTYLRNIDLSYNKISDASVIFQIPNIVTVNLSHNRLKDLVIPRSQPLLQHLDVSNNPSLLAIAAYDGIIPPQPPKKEKKKKQPRYDEDGEEIEEEEDEEDEEDVEEEEDEEEENSSKLKLYYPPGVIEFPSLLTFKANSCGLRQFRAVFNAPRLKMIDLHENPSLQNPLGFGCLDETKPEDIPPTFTSPEIPDRPELPPLPAVSDFPPFQSMPPQSCPIRCYCGILSSLERIFIGKTKLSSFHLCPGVFENVTILHCRECETLADFCDISRHPFDIKREEDERKRKKEQAKLASGQEGEEGEEEGEEGDEEDEEEISTTLSMSNINLLSVFFPHLNYLNIRDCSLTNTALFLKYISKFKTPLQIVIMTGNDIDDEFGGGEEGAQEILSHVPGFVRINKHFVKNEDIIAAKEKKEEREKAEEEEEEEEDE</sequence>
<proteinExistence type="inferred from homology"/>
<dbReference type="Gene3D" id="3.80.10.10">
    <property type="entry name" value="Ribonuclease Inhibitor"/>
    <property type="match status" value="1"/>
</dbReference>
<organism evidence="5 6">
    <name type="scientific">Aduncisulcus paluster</name>
    <dbReference type="NCBI Taxonomy" id="2918883"/>
    <lineage>
        <taxon>Eukaryota</taxon>
        <taxon>Metamonada</taxon>
        <taxon>Carpediemonas-like organisms</taxon>
        <taxon>Aduncisulcus</taxon>
    </lineage>
</organism>
<feature type="region of interest" description="Disordered" evidence="4">
    <location>
        <begin position="232"/>
        <end position="255"/>
    </location>
</feature>
<reference evidence="5" key="1">
    <citation type="submission" date="2022-03" db="EMBL/GenBank/DDBJ databases">
        <title>Draft genome sequence of Aduncisulcus paluster, a free-living microaerophilic Fornicata.</title>
        <authorList>
            <person name="Yuyama I."/>
            <person name="Kume K."/>
            <person name="Tamura T."/>
            <person name="Inagaki Y."/>
            <person name="Hashimoto T."/>
        </authorList>
    </citation>
    <scope>NUCLEOTIDE SEQUENCE</scope>
    <source>
        <strain evidence="5">NY0171</strain>
    </source>
</reference>
<dbReference type="PANTHER" id="PTHR11375:SF0">
    <property type="entry name" value="ACIDIC LEUCINE-RICH NUCLEAR PHOSPHOPROTEIN 32 FAMILY MEMBER A"/>
    <property type="match status" value="1"/>
</dbReference>
<keyword evidence="1" id="KW-0433">Leucine-rich repeat</keyword>
<feature type="compositionally biased region" description="Acidic residues" evidence="4">
    <location>
        <begin position="347"/>
        <end position="366"/>
    </location>
</feature>
<evidence type="ECO:0000256" key="4">
    <source>
        <dbReference type="SAM" id="MobiDB-lite"/>
    </source>
</evidence>
<evidence type="ECO:0000313" key="5">
    <source>
        <dbReference type="EMBL" id="GKT35173.1"/>
    </source>
</evidence>
<dbReference type="InterPro" id="IPR045081">
    <property type="entry name" value="AN32"/>
</dbReference>
<dbReference type="SUPFAM" id="SSF52058">
    <property type="entry name" value="L domain-like"/>
    <property type="match status" value="1"/>
</dbReference>
<dbReference type="PANTHER" id="PTHR11375">
    <property type="entry name" value="ACIDIC LEUCINE-RICH NUCLEAR PHOSPHOPROTEIN 32"/>
    <property type="match status" value="1"/>
</dbReference>
<keyword evidence="6" id="KW-1185">Reference proteome</keyword>
<dbReference type="InterPro" id="IPR032675">
    <property type="entry name" value="LRR_dom_sf"/>
</dbReference>
<feature type="region of interest" description="Disordered" evidence="4">
    <location>
        <begin position="330"/>
        <end position="368"/>
    </location>
</feature>
<comment type="caution">
    <text evidence="5">The sequence shown here is derived from an EMBL/GenBank/DDBJ whole genome shotgun (WGS) entry which is preliminary data.</text>
</comment>
<feature type="region of interest" description="Disordered" evidence="4">
    <location>
        <begin position="460"/>
        <end position="479"/>
    </location>
</feature>
<protein>
    <submittedName>
        <fullName evidence="5">Uncharacterized protein</fullName>
    </submittedName>
</protein>
<evidence type="ECO:0000256" key="2">
    <source>
        <dbReference type="ARBA" id="ARBA00022737"/>
    </source>
</evidence>
<feature type="compositionally biased region" description="Acidic residues" evidence="4">
    <location>
        <begin position="137"/>
        <end position="163"/>
    </location>
</feature>
<evidence type="ECO:0000256" key="1">
    <source>
        <dbReference type="ARBA" id="ARBA00022614"/>
    </source>
</evidence>
<feature type="compositionally biased region" description="Acidic residues" evidence="4">
    <location>
        <begin position="470"/>
        <end position="479"/>
    </location>
</feature>
<keyword evidence="2" id="KW-0677">Repeat</keyword>
<dbReference type="Pfam" id="PF13516">
    <property type="entry name" value="LRR_6"/>
    <property type="match status" value="1"/>
</dbReference>